<proteinExistence type="predicted"/>
<feature type="domain" description="DUF4440" evidence="1">
    <location>
        <begin position="1"/>
        <end position="82"/>
    </location>
</feature>
<organism evidence="2 3">
    <name type="scientific">Shewanella surugensis</name>
    <dbReference type="NCBI Taxonomy" id="212020"/>
    <lineage>
        <taxon>Bacteria</taxon>
        <taxon>Pseudomonadati</taxon>
        <taxon>Pseudomonadota</taxon>
        <taxon>Gammaproteobacteria</taxon>
        <taxon>Alteromonadales</taxon>
        <taxon>Shewanellaceae</taxon>
        <taxon>Shewanella</taxon>
    </lineage>
</organism>
<gene>
    <name evidence="2" type="ORF">L2764_17720</name>
</gene>
<evidence type="ECO:0000259" key="1">
    <source>
        <dbReference type="Pfam" id="PF14534"/>
    </source>
</evidence>
<dbReference type="Pfam" id="PF14534">
    <property type="entry name" value="DUF4440"/>
    <property type="match status" value="1"/>
</dbReference>
<dbReference type="Gene3D" id="3.10.450.50">
    <property type="match status" value="1"/>
</dbReference>
<dbReference type="RefSeq" id="WP_248941655.1">
    <property type="nucleotide sequence ID" value="NZ_JAKIKS010000080.1"/>
</dbReference>
<evidence type="ECO:0000313" key="2">
    <source>
        <dbReference type="EMBL" id="MCL1126267.1"/>
    </source>
</evidence>
<keyword evidence="3" id="KW-1185">Reference proteome</keyword>
<sequence length="100" mass="11243">MLDDDFIEIPSSGIPYNKADALGRIPEECSPIFTQQDHQLTMLSDNVALLTYRATINKVGESGRAYSMRSSIWRFNGNQWRMCFHQGTASSAFEVCDVSC</sequence>
<protein>
    <submittedName>
        <fullName evidence="2">DUF4440 domain-containing protein</fullName>
    </submittedName>
</protein>
<comment type="caution">
    <text evidence="2">The sequence shown here is derived from an EMBL/GenBank/DDBJ whole genome shotgun (WGS) entry which is preliminary data.</text>
</comment>
<reference evidence="2 3" key="1">
    <citation type="submission" date="2022-01" db="EMBL/GenBank/DDBJ databases">
        <title>Whole genome-based taxonomy of the Shewanellaceae.</title>
        <authorList>
            <person name="Martin-Rodriguez A.J."/>
        </authorList>
    </citation>
    <scope>NUCLEOTIDE SEQUENCE [LARGE SCALE GENOMIC DNA]</scope>
    <source>
        <strain evidence="2 3">DSM 17177</strain>
    </source>
</reference>
<dbReference type="InterPro" id="IPR032710">
    <property type="entry name" value="NTF2-like_dom_sf"/>
</dbReference>
<dbReference type="InterPro" id="IPR027843">
    <property type="entry name" value="DUF4440"/>
</dbReference>
<dbReference type="Proteomes" id="UP001203423">
    <property type="component" value="Unassembled WGS sequence"/>
</dbReference>
<evidence type="ECO:0000313" key="3">
    <source>
        <dbReference type="Proteomes" id="UP001203423"/>
    </source>
</evidence>
<accession>A0ABT0LFZ9</accession>
<dbReference type="SUPFAM" id="SSF54427">
    <property type="entry name" value="NTF2-like"/>
    <property type="match status" value="1"/>
</dbReference>
<dbReference type="EMBL" id="JAKIKS010000080">
    <property type="protein sequence ID" value="MCL1126267.1"/>
    <property type="molecule type" value="Genomic_DNA"/>
</dbReference>
<name>A0ABT0LFZ9_9GAMM</name>